<dbReference type="Pfam" id="PF12261">
    <property type="entry name" value="T_hemolysin"/>
    <property type="match status" value="1"/>
</dbReference>
<evidence type="ECO:0000313" key="2">
    <source>
        <dbReference type="Proteomes" id="UP000448575"/>
    </source>
</evidence>
<proteinExistence type="predicted"/>
<keyword evidence="2" id="KW-1185">Reference proteome</keyword>
<comment type="caution">
    <text evidence="1">The sequence shown here is derived from an EMBL/GenBank/DDBJ whole genome shotgun (WGS) entry which is preliminary data.</text>
</comment>
<dbReference type="Proteomes" id="UP000448575">
    <property type="component" value="Unassembled WGS sequence"/>
</dbReference>
<dbReference type="AlphaFoldDB" id="A0A6N9HJB8"/>
<dbReference type="InterPro" id="IPR022050">
    <property type="entry name" value="T_hemolysin"/>
</dbReference>
<protein>
    <recommendedName>
        <fullName evidence="3">Thermostable hemolysin</fullName>
    </recommendedName>
</protein>
<organism evidence="1 2">
    <name type="scientific">Pseudoduganella guangdongensis</name>
    <dbReference type="NCBI Taxonomy" id="2692179"/>
    <lineage>
        <taxon>Bacteria</taxon>
        <taxon>Pseudomonadati</taxon>
        <taxon>Pseudomonadota</taxon>
        <taxon>Betaproteobacteria</taxon>
        <taxon>Burkholderiales</taxon>
        <taxon>Oxalobacteraceae</taxon>
        <taxon>Telluria group</taxon>
        <taxon>Pseudoduganella</taxon>
    </lineage>
</organism>
<evidence type="ECO:0008006" key="3">
    <source>
        <dbReference type="Google" id="ProtNLM"/>
    </source>
</evidence>
<dbReference type="RefSeq" id="WP_161026198.1">
    <property type="nucleotide sequence ID" value="NZ_WWCJ01000009.1"/>
</dbReference>
<accession>A0A6N9HJB8</accession>
<gene>
    <name evidence="1" type="ORF">GTP41_14090</name>
</gene>
<sequence>MLSANADLPATHAPAAGRTELFPRGAPGRAALEAFIADSFRASYGAEVSHFSEMLLGVRAGDGRWIAGLGYTPAALGPLFLEHYLDAPVETAISAHARKPVERAAIVEVGNLAATHPGAARALIISTTQLLNTLGLRWVVFTATVSLLNSFSRLRLQPHVLAPADPARLPDGGQHWGSYYDTHPKVMFGDIHYGYTQLS</sequence>
<name>A0A6N9HJB8_9BURK</name>
<dbReference type="EMBL" id="WWCJ01000009">
    <property type="protein sequence ID" value="MYN03223.1"/>
    <property type="molecule type" value="Genomic_DNA"/>
</dbReference>
<reference evidence="1 2" key="1">
    <citation type="submission" date="2019-12" db="EMBL/GenBank/DDBJ databases">
        <title>Novel species isolated from a subtropical stream in China.</title>
        <authorList>
            <person name="Lu H."/>
        </authorList>
    </citation>
    <scope>NUCLEOTIDE SEQUENCE [LARGE SCALE GENOMIC DNA]</scope>
    <source>
        <strain evidence="1 2">DS3</strain>
    </source>
</reference>
<evidence type="ECO:0000313" key="1">
    <source>
        <dbReference type="EMBL" id="MYN03223.1"/>
    </source>
</evidence>